<dbReference type="SUPFAM" id="SSF48452">
    <property type="entry name" value="TPR-like"/>
    <property type="match status" value="4"/>
</dbReference>
<accession>A0A367ZKM8</accession>
<keyword evidence="2 3" id="KW-0802">TPR repeat</keyword>
<dbReference type="PROSITE" id="PS50005">
    <property type="entry name" value="TPR"/>
    <property type="match status" value="4"/>
</dbReference>
<dbReference type="InterPro" id="IPR019734">
    <property type="entry name" value="TPR_rpt"/>
</dbReference>
<dbReference type="PANTHER" id="PTHR45586:SF1">
    <property type="entry name" value="LIPOPOLYSACCHARIDE ASSEMBLY PROTEIN B"/>
    <property type="match status" value="1"/>
</dbReference>
<feature type="repeat" description="TPR" evidence="3">
    <location>
        <begin position="106"/>
        <end position="139"/>
    </location>
</feature>
<feature type="repeat" description="TPR" evidence="3">
    <location>
        <begin position="276"/>
        <end position="309"/>
    </location>
</feature>
<evidence type="ECO:0000256" key="4">
    <source>
        <dbReference type="SAM" id="MobiDB-lite"/>
    </source>
</evidence>
<feature type="compositionally biased region" description="Pro residues" evidence="4">
    <location>
        <begin position="46"/>
        <end position="70"/>
    </location>
</feature>
<dbReference type="Proteomes" id="UP000252355">
    <property type="component" value="Unassembled WGS sequence"/>
</dbReference>
<dbReference type="EMBL" id="QOQW01000020">
    <property type="protein sequence ID" value="RCK78653.1"/>
    <property type="molecule type" value="Genomic_DNA"/>
</dbReference>
<proteinExistence type="predicted"/>
<comment type="caution">
    <text evidence="5">The sequence shown here is derived from an EMBL/GenBank/DDBJ whole genome shotgun (WGS) entry which is preliminary data.</text>
</comment>
<protein>
    <submittedName>
        <fullName evidence="5">TPR domain protein, putative component of TonB system</fullName>
    </submittedName>
</protein>
<dbReference type="Pfam" id="PF13432">
    <property type="entry name" value="TPR_16"/>
    <property type="match status" value="4"/>
</dbReference>
<dbReference type="SUPFAM" id="SSF81901">
    <property type="entry name" value="HCP-like"/>
    <property type="match status" value="1"/>
</dbReference>
<evidence type="ECO:0000256" key="2">
    <source>
        <dbReference type="ARBA" id="ARBA00022803"/>
    </source>
</evidence>
<sequence length="949" mass="106514">MPACPSCGLAYEKGIYCGRCGGRLPAPGQGGRGGRSKDGADRRAPDPPGGPPEAPAEPPPPTPPEAPAAPSPGRKDEGGARPAGAVDVAAEIERLNKLIKRQPSSPEAYCQLIDALLRAGKADKALSAFRAVKGLSPDHPRIYRLGARVYEALGRTEDAIAALDRVLKLDPHDLEAGLHSARLLREAGLRQQSLQRLQALRSRAAEHPEVLLRLAEVELSLGDAAAAQEDLSAYRRMAGETREMFLLLGRAMLAQNFFDGAVKHYQDGLRLFANDPDLRIGLGKAWLGLNERGKAVLEFERALLDRPDNVEILLEMGKLYADMGMEEKADEMFDRIRRQPIRDGEIFLRLARYFQSRAWNDRALAELEKAREISPHHPEIVQALGEVLEARGAFDRALAEYEEYLTGLPGTIWALQGVVRCAGRTGDFPRVAKAQKALIDAGQTHPDSWCDYGETLIRLGDFAGAEKAFEQAARLDPTCVRAYQAPELIRIEKARAEGEKLVQQAREAMTKRFFLTAIERLERALELVPRELSWLRLLAEVNLKIGDLPRASELLSRVRAAEPQDRWVAFQLARVYEFEEKEALAIELLSSLLKDHRTDIEANLALLRLKRSQIQGERFEQESLGAMIRALHADLAELRKRSPVPILLEGFANYIFGAGTRFQTETLKRAEQLFSEVVGQPEVSAWAHRGLALLYRVRGDYRQAVAHVQEWVKLGSDPQALIGLARLHENFQSYTEARKCYLSLKSLFPESGWFRRKIIEMMAKESEGGSRNELMDFLAECQNRSPQEKAQPWTLYEMAWAQTLVARRSPQRDEWAKRALLTWHKGVALPDAPSWLRWGLMQTQLEFLKGADRMRALQQNLKACEKIVRERPDQAWAHYHLGLCLLGFDDLAQTEQALKHLETAAFLQPAGADLLALLGRVYRQLGKPRRVDDVRYHLLLLEPEILHGL</sequence>
<dbReference type="Pfam" id="PF07719">
    <property type="entry name" value="TPR_2"/>
    <property type="match status" value="1"/>
</dbReference>
<evidence type="ECO:0000256" key="3">
    <source>
        <dbReference type="PROSITE-ProRule" id="PRU00339"/>
    </source>
</evidence>
<dbReference type="InterPro" id="IPR013105">
    <property type="entry name" value="TPR_2"/>
</dbReference>
<dbReference type="SMART" id="SM00028">
    <property type="entry name" value="TPR"/>
    <property type="match status" value="11"/>
</dbReference>
<dbReference type="AlphaFoldDB" id="A0A367ZKM8"/>
<evidence type="ECO:0000313" key="6">
    <source>
        <dbReference type="Proteomes" id="UP000252355"/>
    </source>
</evidence>
<keyword evidence="1" id="KW-0677">Repeat</keyword>
<dbReference type="Pfam" id="PF14559">
    <property type="entry name" value="TPR_19"/>
    <property type="match status" value="1"/>
</dbReference>
<evidence type="ECO:0000256" key="1">
    <source>
        <dbReference type="ARBA" id="ARBA00022737"/>
    </source>
</evidence>
<gene>
    <name evidence="5" type="ORF">OZSIB_1180</name>
</gene>
<reference evidence="5 6" key="1">
    <citation type="submission" date="2018-05" db="EMBL/GenBank/DDBJ databases">
        <title>A metagenomic window into the 2 km-deep terrestrial subsurface aquifer revealed taxonomically and functionally diverse microbial community comprising novel uncultured bacterial lineages.</title>
        <authorList>
            <person name="Kadnikov V.V."/>
            <person name="Mardanov A.V."/>
            <person name="Beletsky A.V."/>
            <person name="Banks D."/>
            <person name="Pimenov N.V."/>
            <person name="Frank Y.A."/>
            <person name="Karnachuk O.V."/>
            <person name="Ravin N.V."/>
        </authorList>
    </citation>
    <scope>NUCLEOTIDE SEQUENCE [LARGE SCALE GENOMIC DNA]</scope>
    <source>
        <strain evidence="5">BY5</strain>
    </source>
</reference>
<dbReference type="PANTHER" id="PTHR45586">
    <property type="entry name" value="TPR REPEAT-CONTAINING PROTEIN PA4667"/>
    <property type="match status" value="1"/>
</dbReference>
<feature type="repeat" description="TPR" evidence="3">
    <location>
        <begin position="446"/>
        <end position="479"/>
    </location>
</feature>
<feature type="repeat" description="TPR" evidence="3">
    <location>
        <begin position="140"/>
        <end position="173"/>
    </location>
</feature>
<dbReference type="InterPro" id="IPR011990">
    <property type="entry name" value="TPR-like_helical_dom_sf"/>
</dbReference>
<dbReference type="InterPro" id="IPR051012">
    <property type="entry name" value="CellSynth/LPSAsmb/PSIAsmb"/>
</dbReference>
<evidence type="ECO:0000313" key="5">
    <source>
        <dbReference type="EMBL" id="RCK78653.1"/>
    </source>
</evidence>
<feature type="region of interest" description="Disordered" evidence="4">
    <location>
        <begin position="22"/>
        <end position="83"/>
    </location>
</feature>
<name>A0A367ZKM8_9BACT</name>
<feature type="compositionally biased region" description="Basic and acidic residues" evidence="4">
    <location>
        <begin position="35"/>
        <end position="45"/>
    </location>
</feature>
<organism evidence="5 6">
    <name type="scientific">Candidatus Ozemobacter sibiricus</name>
    <dbReference type="NCBI Taxonomy" id="2268124"/>
    <lineage>
        <taxon>Bacteria</taxon>
        <taxon>Candidatus Ozemobacteria</taxon>
        <taxon>Candidatus Ozemobacterales</taxon>
        <taxon>Candidatus Ozemobacteraceae</taxon>
        <taxon>Candidatus Ozemobacter</taxon>
    </lineage>
</organism>
<dbReference type="Gene3D" id="1.25.40.10">
    <property type="entry name" value="Tetratricopeptide repeat domain"/>
    <property type="match status" value="4"/>
</dbReference>